<reference evidence="5 6" key="1">
    <citation type="submission" date="2018-09" db="EMBL/GenBank/DDBJ databases">
        <title>Streptomyces sp. nov. DS1-2, an endophytic actinomycete isolated from roots of Dendrobium scabrilingue.</title>
        <authorList>
            <person name="Kuncharoen N."/>
            <person name="Kudo T."/>
            <person name="Ohkuma M."/>
            <person name="Yuki M."/>
            <person name="Tanasupawat S."/>
        </authorList>
    </citation>
    <scope>NUCLEOTIDE SEQUENCE [LARGE SCALE GENOMIC DNA]</scope>
    <source>
        <strain evidence="3 6">AZ1-7</strain>
        <strain evidence="4 5">DS1-2</strain>
    </source>
</reference>
<sequence length="160" mass="16499">MTAPAAPAPADPVAALPLTIRPMVTRVVLMSIGAAVFAVLTLIAALLPAGGAVSWSLGERAAVAASGLLAWGMLALLSRPKVTADREGLTVINLTTTRRLAWPEVVRVTLRPGDPWVTLDLADGTVQPVMAIQPGVARSRALADARTLRALAETLGTNAP</sequence>
<dbReference type="RefSeq" id="WP_120694980.1">
    <property type="nucleotide sequence ID" value="NZ_RBDX01000001.1"/>
</dbReference>
<evidence type="ECO:0000259" key="2">
    <source>
        <dbReference type="Pfam" id="PF10756"/>
    </source>
</evidence>
<evidence type="ECO:0000313" key="5">
    <source>
        <dbReference type="Proteomes" id="UP000268652"/>
    </source>
</evidence>
<feature type="transmembrane region" description="Helical" evidence="1">
    <location>
        <begin position="61"/>
        <end position="77"/>
    </location>
</feature>
<organism evidence="3 6">
    <name type="scientific">Streptomyces radicis</name>
    <dbReference type="NCBI Taxonomy" id="1750517"/>
    <lineage>
        <taxon>Bacteria</taxon>
        <taxon>Bacillati</taxon>
        <taxon>Actinomycetota</taxon>
        <taxon>Actinomycetes</taxon>
        <taxon>Kitasatosporales</taxon>
        <taxon>Streptomycetaceae</taxon>
        <taxon>Streptomyces</taxon>
    </lineage>
</organism>
<dbReference type="OrthoDB" id="3824918at2"/>
<dbReference type="AlphaFoldDB" id="A0A3A9X274"/>
<dbReference type="Pfam" id="PF10756">
    <property type="entry name" value="bPH_6"/>
    <property type="match status" value="1"/>
</dbReference>
<feature type="domain" description="Low molecular weight protein antigen 6 PH" evidence="2">
    <location>
        <begin position="79"/>
        <end position="149"/>
    </location>
</feature>
<dbReference type="EMBL" id="RBDY01000001">
    <property type="protein sequence ID" value="RKN27619.1"/>
    <property type="molecule type" value="Genomic_DNA"/>
</dbReference>
<evidence type="ECO:0000313" key="4">
    <source>
        <dbReference type="EMBL" id="RKN27619.1"/>
    </source>
</evidence>
<proteinExistence type="predicted"/>
<gene>
    <name evidence="4" type="ORF">D7318_01600</name>
    <name evidence="3" type="ORF">D7319_01295</name>
</gene>
<name>A0A3A9X274_9ACTN</name>
<keyword evidence="1" id="KW-0812">Transmembrane</keyword>
<dbReference type="Proteomes" id="UP000275024">
    <property type="component" value="Unassembled WGS sequence"/>
</dbReference>
<dbReference type="Proteomes" id="UP000268652">
    <property type="component" value="Unassembled WGS sequence"/>
</dbReference>
<dbReference type="EMBL" id="RBDX01000001">
    <property type="protein sequence ID" value="RKN12617.1"/>
    <property type="molecule type" value="Genomic_DNA"/>
</dbReference>
<dbReference type="InterPro" id="IPR019692">
    <property type="entry name" value="CFP-6_PH"/>
</dbReference>
<comment type="caution">
    <text evidence="3">The sequence shown here is derived from an EMBL/GenBank/DDBJ whole genome shotgun (WGS) entry which is preliminary data.</text>
</comment>
<evidence type="ECO:0000313" key="3">
    <source>
        <dbReference type="EMBL" id="RKN12617.1"/>
    </source>
</evidence>
<evidence type="ECO:0000256" key="1">
    <source>
        <dbReference type="SAM" id="Phobius"/>
    </source>
</evidence>
<evidence type="ECO:0000313" key="6">
    <source>
        <dbReference type="Proteomes" id="UP000275024"/>
    </source>
</evidence>
<accession>A0A3A9X274</accession>
<feature type="transmembrane region" description="Helical" evidence="1">
    <location>
        <begin position="27"/>
        <end position="49"/>
    </location>
</feature>
<keyword evidence="1" id="KW-0472">Membrane</keyword>
<protein>
    <submittedName>
        <fullName evidence="3">PH domain-containing protein</fullName>
    </submittedName>
</protein>
<keyword evidence="5" id="KW-1185">Reference proteome</keyword>
<keyword evidence="1" id="KW-1133">Transmembrane helix</keyword>